<evidence type="ECO:0000256" key="10">
    <source>
        <dbReference type="ARBA" id="ARBA00084094"/>
    </source>
</evidence>
<protein>
    <submittedName>
        <fullName evidence="14">(African queen) hypothetical protein</fullName>
    </submittedName>
</protein>
<evidence type="ECO:0000256" key="11">
    <source>
        <dbReference type="RuleBase" id="RU363034"/>
    </source>
</evidence>
<dbReference type="InterPro" id="IPR001254">
    <property type="entry name" value="Trypsin_dom"/>
</dbReference>
<dbReference type="InterPro" id="IPR001314">
    <property type="entry name" value="Peptidase_S1A"/>
</dbReference>
<proteinExistence type="inferred from homology"/>
<dbReference type="CDD" id="cd00190">
    <property type="entry name" value="Tryp_SPc"/>
    <property type="match status" value="1"/>
</dbReference>
<dbReference type="PROSITE" id="PS00135">
    <property type="entry name" value="TRYPSIN_SER"/>
    <property type="match status" value="1"/>
</dbReference>
<evidence type="ECO:0000313" key="14">
    <source>
        <dbReference type="EMBL" id="CAG9583000.1"/>
    </source>
</evidence>
<keyword evidence="4 11" id="KW-0645">Protease</keyword>
<dbReference type="Proteomes" id="UP000789524">
    <property type="component" value="Unassembled WGS sequence"/>
</dbReference>
<comment type="function">
    <text evidence="9">Fibrinolytic activity; shows preferential cleavage of Arg-Gly bonds in all three fibrinogen chains. Contact with the caterpillars causes severe bleeding, due the anticoagulant effect of the protein.</text>
</comment>
<sequence>MIVIVTSFLVLFNIAHANILAQQFPAESNDDINLVPLIVGGVEAPEGYAKHMVALVVGAYIKMLICGGSIVTRRHILSAAHCIEPYVIWGELTPYLYGVIGSNSWKSTERVVRFSGQVTHPDFSWLTIKNDIGVLITTEDIHYTDRIQPIPLSWNWTPGGRTAFATGWGLTTTGISDPPKRLQLLYVKTISPLTCILGVRNASSGWESNPPIVDPFQELCTFHSKGHGMCNGDSGSALVLPQSKVQVGIVSWGFPCALGAPDVFVRVSAFKNFLIPIIGSHLNEL</sequence>
<dbReference type="OrthoDB" id="5565075at2759"/>
<keyword evidence="15" id="KW-1185">Reference proteome</keyword>
<keyword evidence="3" id="KW-0800">Toxin</keyword>
<dbReference type="InterPro" id="IPR018114">
    <property type="entry name" value="TRYPSIN_HIS"/>
</dbReference>
<dbReference type="SUPFAM" id="SSF50494">
    <property type="entry name" value="Trypsin-like serine proteases"/>
    <property type="match status" value="1"/>
</dbReference>
<dbReference type="PRINTS" id="PR00722">
    <property type="entry name" value="CHYMOTRYPSIN"/>
</dbReference>
<dbReference type="InterPro" id="IPR050430">
    <property type="entry name" value="Peptidase_S1"/>
</dbReference>
<dbReference type="PROSITE" id="PS00134">
    <property type="entry name" value="TRYPSIN_HIS"/>
    <property type="match status" value="1"/>
</dbReference>
<dbReference type="PROSITE" id="PS50240">
    <property type="entry name" value="TRYPSIN_DOM"/>
    <property type="match status" value="1"/>
</dbReference>
<dbReference type="GO" id="GO:0090729">
    <property type="term" value="F:toxin activity"/>
    <property type="evidence" value="ECO:0007669"/>
    <property type="project" value="UniProtKB-KW"/>
</dbReference>
<evidence type="ECO:0000256" key="2">
    <source>
        <dbReference type="ARBA" id="ARBA00007664"/>
    </source>
</evidence>
<name>A0A8J2R3C1_9NEOP</name>
<comment type="subcellular location">
    <subcellularLocation>
        <location evidence="1">Secreted</location>
        <location evidence="1">Extracellular space</location>
    </subcellularLocation>
</comment>
<dbReference type="Pfam" id="PF00089">
    <property type="entry name" value="Trypsin"/>
    <property type="match status" value="1"/>
</dbReference>
<comment type="similarity">
    <text evidence="2">Belongs to the peptidase S1 family.</text>
</comment>
<keyword evidence="12" id="KW-0732">Signal</keyword>
<gene>
    <name evidence="14" type="ORF">DCHRY22_LOCUS14476</name>
</gene>
<dbReference type="InterPro" id="IPR033116">
    <property type="entry name" value="TRYPSIN_SER"/>
</dbReference>
<organism evidence="14 15">
    <name type="scientific">Danaus chrysippus</name>
    <name type="common">African queen</name>
    <dbReference type="NCBI Taxonomy" id="151541"/>
    <lineage>
        <taxon>Eukaryota</taxon>
        <taxon>Metazoa</taxon>
        <taxon>Ecdysozoa</taxon>
        <taxon>Arthropoda</taxon>
        <taxon>Hexapoda</taxon>
        <taxon>Insecta</taxon>
        <taxon>Pterygota</taxon>
        <taxon>Neoptera</taxon>
        <taxon>Endopterygota</taxon>
        <taxon>Lepidoptera</taxon>
        <taxon>Glossata</taxon>
        <taxon>Ditrysia</taxon>
        <taxon>Papilionoidea</taxon>
        <taxon>Nymphalidae</taxon>
        <taxon>Danainae</taxon>
        <taxon>Danaini</taxon>
        <taxon>Danaina</taxon>
        <taxon>Danaus</taxon>
        <taxon>Anosia</taxon>
    </lineage>
</organism>
<evidence type="ECO:0000256" key="1">
    <source>
        <dbReference type="ARBA" id="ARBA00004239"/>
    </source>
</evidence>
<keyword evidence="5 11" id="KW-0378">Hydrolase</keyword>
<dbReference type="GO" id="GO:0005576">
    <property type="term" value="C:extracellular region"/>
    <property type="evidence" value="ECO:0007669"/>
    <property type="project" value="UniProtKB-SubCell"/>
</dbReference>
<evidence type="ECO:0000256" key="4">
    <source>
        <dbReference type="ARBA" id="ARBA00022670"/>
    </source>
</evidence>
<dbReference type="GO" id="GO:0006508">
    <property type="term" value="P:proteolysis"/>
    <property type="evidence" value="ECO:0007669"/>
    <property type="project" value="UniProtKB-KW"/>
</dbReference>
<evidence type="ECO:0000313" key="15">
    <source>
        <dbReference type="Proteomes" id="UP000789524"/>
    </source>
</evidence>
<evidence type="ECO:0000259" key="13">
    <source>
        <dbReference type="PROSITE" id="PS50240"/>
    </source>
</evidence>
<feature type="chain" id="PRO_5035164950" evidence="12">
    <location>
        <begin position="18"/>
        <end position="285"/>
    </location>
</feature>
<dbReference type="AlphaFoldDB" id="A0A8J2R3C1"/>
<dbReference type="InterPro" id="IPR009003">
    <property type="entry name" value="Peptidase_S1_PA"/>
</dbReference>
<dbReference type="PANTHER" id="PTHR24276:SF96">
    <property type="entry name" value="PEPTIDASE S1 DOMAIN-CONTAINING PROTEIN"/>
    <property type="match status" value="1"/>
</dbReference>
<dbReference type="PANTHER" id="PTHR24276">
    <property type="entry name" value="POLYSERASE-RELATED"/>
    <property type="match status" value="1"/>
</dbReference>
<evidence type="ECO:0000256" key="9">
    <source>
        <dbReference type="ARBA" id="ARBA00055534"/>
    </source>
</evidence>
<feature type="domain" description="Peptidase S1" evidence="13">
    <location>
        <begin position="38"/>
        <end position="279"/>
    </location>
</feature>
<dbReference type="SMART" id="SM00020">
    <property type="entry name" value="Tryp_SPc"/>
    <property type="match status" value="1"/>
</dbReference>
<keyword evidence="8" id="KW-1199">Hemostasis impairing toxin</keyword>
<feature type="signal peptide" evidence="12">
    <location>
        <begin position="1"/>
        <end position="17"/>
    </location>
</feature>
<dbReference type="GO" id="GO:0004252">
    <property type="term" value="F:serine-type endopeptidase activity"/>
    <property type="evidence" value="ECO:0007669"/>
    <property type="project" value="InterPro"/>
</dbReference>
<dbReference type="InterPro" id="IPR043504">
    <property type="entry name" value="Peptidase_S1_PA_chymotrypsin"/>
</dbReference>
<dbReference type="FunFam" id="2.40.10.10:FF:000068">
    <property type="entry name" value="transmembrane protease serine 2"/>
    <property type="match status" value="1"/>
</dbReference>
<keyword evidence="7" id="KW-1015">Disulfide bond</keyword>
<evidence type="ECO:0000256" key="8">
    <source>
        <dbReference type="ARBA" id="ARBA00023240"/>
    </source>
</evidence>
<reference evidence="14" key="1">
    <citation type="submission" date="2021-09" db="EMBL/GenBank/DDBJ databases">
        <authorList>
            <person name="Martin H S."/>
        </authorList>
    </citation>
    <scope>NUCLEOTIDE SEQUENCE</scope>
</reference>
<keyword evidence="6 11" id="KW-0720">Serine protease</keyword>
<accession>A0A8J2R3C1</accession>
<evidence type="ECO:0000256" key="3">
    <source>
        <dbReference type="ARBA" id="ARBA00022656"/>
    </source>
</evidence>
<evidence type="ECO:0000256" key="6">
    <source>
        <dbReference type="ARBA" id="ARBA00022825"/>
    </source>
</evidence>
<keyword evidence="10" id="KW-1205">Fibrinolytic toxin</keyword>
<evidence type="ECO:0000256" key="7">
    <source>
        <dbReference type="ARBA" id="ARBA00023157"/>
    </source>
</evidence>
<dbReference type="EMBL" id="CAKASE010000081">
    <property type="protein sequence ID" value="CAG9583000.1"/>
    <property type="molecule type" value="Genomic_DNA"/>
</dbReference>
<dbReference type="Gene3D" id="2.40.10.10">
    <property type="entry name" value="Trypsin-like serine proteases"/>
    <property type="match status" value="2"/>
</dbReference>
<evidence type="ECO:0000256" key="12">
    <source>
        <dbReference type="SAM" id="SignalP"/>
    </source>
</evidence>
<evidence type="ECO:0000256" key="5">
    <source>
        <dbReference type="ARBA" id="ARBA00022801"/>
    </source>
</evidence>
<comment type="caution">
    <text evidence="14">The sequence shown here is derived from an EMBL/GenBank/DDBJ whole genome shotgun (WGS) entry which is preliminary data.</text>
</comment>